<organism evidence="2 3">
    <name type="scientific">Rossellomorea aquimaris</name>
    <dbReference type="NCBI Taxonomy" id="189382"/>
    <lineage>
        <taxon>Bacteria</taxon>
        <taxon>Bacillati</taxon>
        <taxon>Bacillota</taxon>
        <taxon>Bacilli</taxon>
        <taxon>Bacillales</taxon>
        <taxon>Bacillaceae</taxon>
        <taxon>Rossellomorea</taxon>
    </lineage>
</organism>
<keyword evidence="1" id="KW-1133">Transmembrane helix</keyword>
<gene>
    <name evidence="2" type="ORF">FZC85_11580</name>
</gene>
<protein>
    <submittedName>
        <fullName evidence="2">Uncharacterized protein</fullName>
    </submittedName>
</protein>
<dbReference type="Proteomes" id="UP000324269">
    <property type="component" value="Unassembled WGS sequence"/>
</dbReference>
<evidence type="ECO:0000313" key="3">
    <source>
        <dbReference type="Proteomes" id="UP000324269"/>
    </source>
</evidence>
<comment type="caution">
    <text evidence="2">The sequence shown here is derived from an EMBL/GenBank/DDBJ whole genome shotgun (WGS) entry which is preliminary data.</text>
</comment>
<sequence>MALKIKYGILLLLIMISFFINILGLMRLVPVYITSPILFLSLLLFFHSLGNRNRFKGFKSMK</sequence>
<accession>A0A5D4TZ44</accession>
<proteinExistence type="predicted"/>
<dbReference type="RefSeq" id="WP_148968472.1">
    <property type="nucleotide sequence ID" value="NZ_CANLNA010000003.1"/>
</dbReference>
<dbReference type="EMBL" id="VTEZ01000003">
    <property type="protein sequence ID" value="TYS85613.1"/>
    <property type="molecule type" value="Genomic_DNA"/>
</dbReference>
<keyword evidence="1" id="KW-0472">Membrane</keyword>
<name>A0A5D4TZ44_9BACI</name>
<keyword evidence="1" id="KW-0812">Transmembrane</keyword>
<feature type="transmembrane region" description="Helical" evidence="1">
    <location>
        <begin position="32"/>
        <end position="50"/>
    </location>
</feature>
<feature type="transmembrane region" description="Helical" evidence="1">
    <location>
        <begin position="7"/>
        <end position="26"/>
    </location>
</feature>
<evidence type="ECO:0000256" key="1">
    <source>
        <dbReference type="SAM" id="Phobius"/>
    </source>
</evidence>
<reference evidence="2 3" key="1">
    <citation type="submission" date="2019-08" db="EMBL/GenBank/DDBJ databases">
        <title>Bacillus genomes from the desert of Cuatro Cienegas, Coahuila.</title>
        <authorList>
            <person name="Olmedo-Alvarez G."/>
        </authorList>
    </citation>
    <scope>NUCLEOTIDE SEQUENCE [LARGE SCALE GENOMIC DNA]</scope>
    <source>
        <strain evidence="2 3">CH87b_3T</strain>
    </source>
</reference>
<dbReference type="AlphaFoldDB" id="A0A5D4TZ44"/>
<evidence type="ECO:0000313" key="2">
    <source>
        <dbReference type="EMBL" id="TYS85613.1"/>
    </source>
</evidence>